<sequence>MRSSHEWQEQRRDEIPAPGAPPGGAEWVRAVLAAGWGEPWAGVPVRPFSSGGAAPLSHTAGLWQVDLPGRAHVLKVQLNPDAVRERRFYPLKERIAAHCWDRGVPVPAAVPTPDGATGVWCQGLVCELSPRLDGAATPSFTFAQAQQVVRTGLELRTALDELPPGVAAELARVPLPRLVDEEHWPTALEDAEQRLLPLAERGGSDWHRAAAGALREVVSTGRLPRAAGVPAVGDPVPRPGVVHGDLHHHHFLLTADGPGGRPCVQGVLDFDNAHLGDRLLDLAWLAEAAGRVADPAGRRRSLAAFTAAARARGLLRPGEEALLMPLLMAHALPVIVDIAKDILERNILSPVWLGYFDLLSPARRREIHELLTAPAA</sequence>
<dbReference type="SUPFAM" id="SSF56112">
    <property type="entry name" value="Protein kinase-like (PK-like)"/>
    <property type="match status" value="1"/>
</dbReference>
<dbReference type="Pfam" id="PF01636">
    <property type="entry name" value="APH"/>
    <property type="match status" value="1"/>
</dbReference>
<reference evidence="4" key="1">
    <citation type="journal article" date="2019" name="Int. J. Syst. Evol. Microbiol.">
        <title>The Global Catalogue of Microorganisms (GCM) 10K type strain sequencing project: providing services to taxonomists for standard genome sequencing and annotation.</title>
        <authorList>
            <consortium name="The Broad Institute Genomics Platform"/>
            <consortium name="The Broad Institute Genome Sequencing Center for Infectious Disease"/>
            <person name="Wu L."/>
            <person name="Ma J."/>
        </authorList>
    </citation>
    <scope>NUCLEOTIDE SEQUENCE [LARGE SCALE GENOMIC DNA]</scope>
    <source>
        <strain evidence="4">PCU 266</strain>
    </source>
</reference>
<dbReference type="Proteomes" id="UP001596160">
    <property type="component" value="Unassembled WGS sequence"/>
</dbReference>
<organism evidence="3 4">
    <name type="scientific">Streptomyces amakusaensis</name>
    <dbReference type="NCBI Taxonomy" id="67271"/>
    <lineage>
        <taxon>Bacteria</taxon>
        <taxon>Bacillati</taxon>
        <taxon>Actinomycetota</taxon>
        <taxon>Actinomycetes</taxon>
        <taxon>Kitasatosporales</taxon>
        <taxon>Streptomycetaceae</taxon>
        <taxon>Streptomyces</taxon>
    </lineage>
</organism>
<dbReference type="InterPro" id="IPR011009">
    <property type="entry name" value="Kinase-like_dom_sf"/>
</dbReference>
<evidence type="ECO:0000259" key="2">
    <source>
        <dbReference type="Pfam" id="PF01636"/>
    </source>
</evidence>
<comment type="caution">
    <text evidence="3">The sequence shown here is derived from an EMBL/GenBank/DDBJ whole genome shotgun (WGS) entry which is preliminary data.</text>
</comment>
<dbReference type="Gene3D" id="3.90.1200.10">
    <property type="match status" value="1"/>
</dbReference>
<dbReference type="EMBL" id="JBHSKP010000008">
    <property type="protein sequence ID" value="MFC5153135.1"/>
    <property type="molecule type" value="Genomic_DNA"/>
</dbReference>
<keyword evidence="4" id="KW-1185">Reference proteome</keyword>
<accession>A0ABW0AKE2</accession>
<feature type="compositionally biased region" description="Basic and acidic residues" evidence="1">
    <location>
        <begin position="1"/>
        <end position="15"/>
    </location>
</feature>
<dbReference type="RefSeq" id="WP_344474359.1">
    <property type="nucleotide sequence ID" value="NZ_BAAASB010000004.1"/>
</dbReference>
<evidence type="ECO:0000313" key="4">
    <source>
        <dbReference type="Proteomes" id="UP001596160"/>
    </source>
</evidence>
<dbReference type="InterPro" id="IPR002575">
    <property type="entry name" value="Aminoglycoside_PTrfase"/>
</dbReference>
<protein>
    <submittedName>
        <fullName evidence="3">Phosphotransferase enzyme family protein</fullName>
    </submittedName>
</protein>
<evidence type="ECO:0000256" key="1">
    <source>
        <dbReference type="SAM" id="MobiDB-lite"/>
    </source>
</evidence>
<feature type="domain" description="Aminoglycoside phosphotransferase" evidence="2">
    <location>
        <begin position="92"/>
        <end position="311"/>
    </location>
</feature>
<name>A0ABW0AKE2_9ACTN</name>
<feature type="region of interest" description="Disordered" evidence="1">
    <location>
        <begin position="1"/>
        <end position="23"/>
    </location>
</feature>
<gene>
    <name evidence="3" type="ORF">ACFPRH_15470</name>
</gene>
<evidence type="ECO:0000313" key="3">
    <source>
        <dbReference type="EMBL" id="MFC5153135.1"/>
    </source>
</evidence>
<proteinExistence type="predicted"/>